<evidence type="ECO:0000256" key="3">
    <source>
        <dbReference type="ARBA" id="ARBA00022448"/>
    </source>
</evidence>
<dbReference type="AlphaFoldDB" id="A0A291QVR4"/>
<dbReference type="Pfam" id="PF07715">
    <property type="entry name" value="Plug"/>
    <property type="match status" value="1"/>
</dbReference>
<comment type="similarity">
    <text evidence="2 14 15">Belongs to the TonB-dependent receptor family.</text>
</comment>
<evidence type="ECO:0000259" key="18">
    <source>
        <dbReference type="Pfam" id="PF07715"/>
    </source>
</evidence>
<dbReference type="CDD" id="cd01347">
    <property type="entry name" value="ligand_gated_channel"/>
    <property type="match status" value="1"/>
</dbReference>
<keyword evidence="10 15" id="KW-0798">TonB box</keyword>
<dbReference type="GO" id="GO:0015344">
    <property type="term" value="F:siderophore uptake transmembrane transporter activity"/>
    <property type="evidence" value="ECO:0007669"/>
    <property type="project" value="TreeGrafter"/>
</dbReference>
<keyword evidence="20" id="KW-1185">Reference proteome</keyword>
<dbReference type="PANTHER" id="PTHR32552:SF68">
    <property type="entry name" value="FERRICHROME OUTER MEMBRANE TRANSPORTER_PHAGE RECEPTOR"/>
    <property type="match status" value="1"/>
</dbReference>
<gene>
    <name evidence="19" type="ORF">COR50_13095</name>
</gene>
<dbReference type="KEGG" id="cbae:COR50_13095"/>
<feature type="signal peptide" evidence="16">
    <location>
        <begin position="1"/>
        <end position="15"/>
    </location>
</feature>
<dbReference type="Proteomes" id="UP000220133">
    <property type="component" value="Chromosome"/>
</dbReference>
<dbReference type="NCBIfam" id="TIGR01783">
    <property type="entry name" value="TonB-siderophor"/>
    <property type="match status" value="1"/>
</dbReference>
<feature type="domain" description="TonB-dependent receptor-like beta-barrel" evidence="17">
    <location>
        <begin position="319"/>
        <end position="764"/>
    </location>
</feature>
<evidence type="ECO:0000256" key="4">
    <source>
        <dbReference type="ARBA" id="ARBA00022452"/>
    </source>
</evidence>
<dbReference type="Pfam" id="PF00593">
    <property type="entry name" value="TonB_dep_Rec_b-barrel"/>
    <property type="match status" value="1"/>
</dbReference>
<evidence type="ECO:0000256" key="16">
    <source>
        <dbReference type="SAM" id="SignalP"/>
    </source>
</evidence>
<evidence type="ECO:0000256" key="6">
    <source>
        <dbReference type="ARBA" id="ARBA00022692"/>
    </source>
</evidence>
<evidence type="ECO:0000256" key="1">
    <source>
        <dbReference type="ARBA" id="ARBA00004571"/>
    </source>
</evidence>
<evidence type="ECO:0000313" key="19">
    <source>
        <dbReference type="EMBL" id="ATL48027.1"/>
    </source>
</evidence>
<feature type="domain" description="TonB-dependent receptor plug" evidence="18">
    <location>
        <begin position="134"/>
        <end position="227"/>
    </location>
</feature>
<comment type="subcellular location">
    <subcellularLocation>
        <location evidence="1 14">Cell outer membrane</location>
        <topology evidence="1 14">Multi-pass membrane protein</topology>
    </subcellularLocation>
</comment>
<evidence type="ECO:0000256" key="5">
    <source>
        <dbReference type="ARBA" id="ARBA00022496"/>
    </source>
</evidence>
<dbReference type="SUPFAM" id="SSF56935">
    <property type="entry name" value="Porins"/>
    <property type="match status" value="1"/>
</dbReference>
<dbReference type="InterPro" id="IPR008969">
    <property type="entry name" value="CarboxyPept-like_regulatory"/>
</dbReference>
<evidence type="ECO:0000256" key="7">
    <source>
        <dbReference type="ARBA" id="ARBA00022729"/>
    </source>
</evidence>
<organism evidence="19 20">
    <name type="scientific">Chitinophaga caeni</name>
    <dbReference type="NCBI Taxonomy" id="2029983"/>
    <lineage>
        <taxon>Bacteria</taxon>
        <taxon>Pseudomonadati</taxon>
        <taxon>Bacteroidota</taxon>
        <taxon>Chitinophagia</taxon>
        <taxon>Chitinophagales</taxon>
        <taxon>Chitinophagaceae</taxon>
        <taxon>Chitinophaga</taxon>
    </lineage>
</organism>
<keyword evidence="6 14" id="KW-0812">Transmembrane</keyword>
<dbReference type="PROSITE" id="PS52016">
    <property type="entry name" value="TONB_DEPENDENT_REC_3"/>
    <property type="match status" value="1"/>
</dbReference>
<dbReference type="InterPro" id="IPR036942">
    <property type="entry name" value="Beta-barrel_TonB_sf"/>
</dbReference>
<protein>
    <submittedName>
        <fullName evidence="19">TonB-dependent siderophore receptor</fullName>
    </submittedName>
</protein>
<dbReference type="Pfam" id="PF13715">
    <property type="entry name" value="CarbopepD_reg_2"/>
    <property type="match status" value="1"/>
</dbReference>
<dbReference type="OrthoDB" id="9758472at2"/>
<dbReference type="EMBL" id="CP023777">
    <property type="protein sequence ID" value="ATL48027.1"/>
    <property type="molecule type" value="Genomic_DNA"/>
</dbReference>
<keyword evidence="9" id="KW-0406">Ion transport</keyword>
<evidence type="ECO:0000256" key="2">
    <source>
        <dbReference type="ARBA" id="ARBA00009810"/>
    </source>
</evidence>
<feature type="chain" id="PRO_5012696917" evidence="16">
    <location>
        <begin position="16"/>
        <end position="792"/>
    </location>
</feature>
<dbReference type="RefSeq" id="WP_098194404.1">
    <property type="nucleotide sequence ID" value="NZ_CP023777.1"/>
</dbReference>
<dbReference type="GO" id="GO:0015891">
    <property type="term" value="P:siderophore transport"/>
    <property type="evidence" value="ECO:0007669"/>
    <property type="project" value="InterPro"/>
</dbReference>
<dbReference type="InterPro" id="IPR037066">
    <property type="entry name" value="Plug_dom_sf"/>
</dbReference>
<dbReference type="InterPro" id="IPR000531">
    <property type="entry name" value="Beta-barrel_TonB"/>
</dbReference>
<dbReference type="InterPro" id="IPR010105">
    <property type="entry name" value="TonB_sidphr_rcpt"/>
</dbReference>
<keyword evidence="7 16" id="KW-0732">Signal</keyword>
<keyword evidence="4 14" id="KW-1134">Transmembrane beta strand</keyword>
<evidence type="ECO:0000256" key="13">
    <source>
        <dbReference type="ARBA" id="ARBA00023237"/>
    </source>
</evidence>
<dbReference type="Gene3D" id="2.60.40.1120">
    <property type="entry name" value="Carboxypeptidase-like, regulatory domain"/>
    <property type="match status" value="1"/>
</dbReference>
<keyword evidence="12 19" id="KW-0675">Receptor</keyword>
<sequence>MLCAMLFALMAPVLAEDVENGGTIKGTITTSDNKPAPSVIVLLKGTKKGTISDENGQYTIRNVAPGNYTIEVSLIGYETVSQPVTVEKEKTVTVNLQLDVSEQKLNEVVITAARNKYQQPNSQYIARLPIADIENPQVYNTISSGVMRDQVVTNFDDALKNAPGIDKLWSSTGRGGDGAGYFALRGFAVQPTMKNGLAGITNGGLDVAGIERIEVIKGPSGTLFGSSLVSYGGLINVVTKRPYDHFGGSVSYTGGSYGLNRFTLDVNTPLDKDGKILFRVVGAYHDENSFQDAGFAKNRYIAPSLTYKVNDRLSFLVNAEFYQTERTNPTMIFFDRSTTLFAKNLDELGYNPKNSFTSNDLSIKNPTSNVQAQMLYQLSDSWTSQTVVSRSTAKTQGYYSYLYEGTQYLPGFPDVKSTFARYISNQDAYTNTTDIQQNFTGDFYLGKFRNRVVVGLDYFESDANGSNSNYVQNGEVRMDGFDNGVLTKAHMDELLKNDSLNISNANQKIYSAYISDVFNILPSLSAMASVRVDRFENGGTTVSESSKYGQTAVSPKFGIVYQPIINTLSVFANYMNGFTNAAPRMNKDNVMQSFDPEQANQLEGGIKVNLLGGLLSGSLSYYDIKVKNIILSTGPQEYTQGGTRYSKGIEAAVTASPAPGLNILAGYSYNDSKITKAEGTSDYLDRRPEEAGPQNLANLWATYKLTSGKLKGFGIGFGGNYASENKILNRVTTGVFTLPSYTVINASLFYNSPKFDVTFKLDNITNEVYYKGWSTLEPQMPRRFVGNVAFKF</sequence>
<evidence type="ECO:0000256" key="11">
    <source>
        <dbReference type="ARBA" id="ARBA00023136"/>
    </source>
</evidence>
<evidence type="ECO:0000256" key="8">
    <source>
        <dbReference type="ARBA" id="ARBA00023004"/>
    </source>
</evidence>
<keyword evidence="3 14" id="KW-0813">Transport</keyword>
<evidence type="ECO:0000259" key="17">
    <source>
        <dbReference type="Pfam" id="PF00593"/>
    </source>
</evidence>
<evidence type="ECO:0000313" key="20">
    <source>
        <dbReference type="Proteomes" id="UP000220133"/>
    </source>
</evidence>
<dbReference type="PANTHER" id="PTHR32552">
    <property type="entry name" value="FERRICHROME IRON RECEPTOR-RELATED"/>
    <property type="match status" value="1"/>
</dbReference>
<evidence type="ECO:0000256" key="9">
    <source>
        <dbReference type="ARBA" id="ARBA00023065"/>
    </source>
</evidence>
<reference evidence="19 20" key="1">
    <citation type="submission" date="2017-10" db="EMBL/GenBank/DDBJ databases">
        <title>Paenichitinophaga pekingensis gen. nov., sp. nov., isolated from activated sludge.</title>
        <authorList>
            <person name="Jin D."/>
            <person name="Kong X."/>
            <person name="Deng Y."/>
            <person name="Bai Z."/>
        </authorList>
    </citation>
    <scope>NUCLEOTIDE SEQUENCE [LARGE SCALE GENOMIC DNA]</scope>
    <source>
        <strain evidence="19 20">13</strain>
    </source>
</reference>
<dbReference type="Gene3D" id="2.40.170.20">
    <property type="entry name" value="TonB-dependent receptor, beta-barrel domain"/>
    <property type="match status" value="1"/>
</dbReference>
<dbReference type="InterPro" id="IPR039426">
    <property type="entry name" value="TonB-dep_rcpt-like"/>
</dbReference>
<keyword evidence="13 14" id="KW-0998">Cell outer membrane</keyword>
<dbReference type="SUPFAM" id="SSF49464">
    <property type="entry name" value="Carboxypeptidase regulatory domain-like"/>
    <property type="match status" value="1"/>
</dbReference>
<dbReference type="InterPro" id="IPR012910">
    <property type="entry name" value="Plug_dom"/>
</dbReference>
<keyword evidence="8" id="KW-0408">Iron</keyword>
<name>A0A291QVR4_9BACT</name>
<keyword evidence="5" id="KW-0410">Iron transport</keyword>
<proteinExistence type="inferred from homology"/>
<dbReference type="Gene3D" id="2.170.130.10">
    <property type="entry name" value="TonB-dependent receptor, plug domain"/>
    <property type="match status" value="1"/>
</dbReference>
<accession>A0A291QVR4</accession>
<dbReference type="GO" id="GO:0009279">
    <property type="term" value="C:cell outer membrane"/>
    <property type="evidence" value="ECO:0007669"/>
    <property type="project" value="UniProtKB-SubCell"/>
</dbReference>
<evidence type="ECO:0000256" key="15">
    <source>
        <dbReference type="RuleBase" id="RU003357"/>
    </source>
</evidence>
<keyword evidence="11 14" id="KW-0472">Membrane</keyword>
<evidence type="ECO:0000256" key="12">
    <source>
        <dbReference type="ARBA" id="ARBA00023170"/>
    </source>
</evidence>
<dbReference type="GO" id="GO:0038023">
    <property type="term" value="F:signaling receptor activity"/>
    <property type="evidence" value="ECO:0007669"/>
    <property type="project" value="InterPro"/>
</dbReference>
<evidence type="ECO:0000256" key="14">
    <source>
        <dbReference type="PROSITE-ProRule" id="PRU01360"/>
    </source>
</evidence>
<evidence type="ECO:0000256" key="10">
    <source>
        <dbReference type="ARBA" id="ARBA00023077"/>
    </source>
</evidence>